<reference evidence="2" key="1">
    <citation type="submission" date="2020-03" db="EMBL/GenBank/DDBJ databases">
        <title>A high-quality chromosome-level genome assembly of a woody plant with both climbing and erect habits, Rhamnella rubrinervis.</title>
        <authorList>
            <person name="Lu Z."/>
            <person name="Yang Y."/>
            <person name="Zhu X."/>
            <person name="Sun Y."/>
        </authorList>
    </citation>
    <scope>NUCLEOTIDE SEQUENCE</scope>
    <source>
        <strain evidence="2">BYM</strain>
        <tissue evidence="2">Leaf</tissue>
    </source>
</reference>
<feature type="region of interest" description="Disordered" evidence="1">
    <location>
        <begin position="1"/>
        <end position="20"/>
    </location>
</feature>
<dbReference type="GO" id="GO:1901259">
    <property type="term" value="P:chloroplast rRNA processing"/>
    <property type="evidence" value="ECO:0007669"/>
    <property type="project" value="TreeGrafter"/>
</dbReference>
<evidence type="ECO:0000313" key="2">
    <source>
        <dbReference type="EMBL" id="KAF3438956.1"/>
    </source>
</evidence>
<proteinExistence type="predicted"/>
<accession>A0A8K0GV94</accession>
<dbReference type="PANTHER" id="PTHR33415:SF15">
    <property type="entry name" value="PROTEIN DCL HOMOLOG, CHLOROPLASTIC"/>
    <property type="match status" value="1"/>
</dbReference>
<protein>
    <recommendedName>
        <fullName evidence="4">Protein DCL, chloroplastic</fullName>
    </recommendedName>
</protein>
<sequence>MATISRASSAPPHVQLHRRPIPLNSSARNWIHRTPSVCVLKTASSEGGSGSGSQRHSYAPSLLKKPVVIPHPGDRREEDEEEVEEEDGWVDWEDKILEETVPLVSFVRSILHSGKYKNGDRLSPEHQKIIVERLLPYHPTYETKIGCGVESIMIGYHPEFKETRYEGSKDSLRLCHCLWNLITLLEIISAVYETLML</sequence>
<feature type="region of interest" description="Disordered" evidence="1">
    <location>
        <begin position="42"/>
        <end position="86"/>
    </location>
</feature>
<dbReference type="Proteomes" id="UP000796880">
    <property type="component" value="Unassembled WGS sequence"/>
</dbReference>
<evidence type="ECO:0000256" key="1">
    <source>
        <dbReference type="SAM" id="MobiDB-lite"/>
    </source>
</evidence>
<dbReference type="InterPro" id="IPR044673">
    <property type="entry name" value="DCL-like"/>
</dbReference>
<dbReference type="Pfam" id="PF11523">
    <property type="entry name" value="DUF3223"/>
    <property type="match status" value="1"/>
</dbReference>
<evidence type="ECO:0000313" key="3">
    <source>
        <dbReference type="Proteomes" id="UP000796880"/>
    </source>
</evidence>
<gene>
    <name evidence="2" type="ORF">FNV43_RR17231</name>
</gene>
<feature type="compositionally biased region" description="Acidic residues" evidence="1">
    <location>
        <begin position="77"/>
        <end position="86"/>
    </location>
</feature>
<dbReference type="GO" id="GO:0009507">
    <property type="term" value="C:chloroplast"/>
    <property type="evidence" value="ECO:0007669"/>
    <property type="project" value="TreeGrafter"/>
</dbReference>
<organism evidence="2 3">
    <name type="scientific">Rhamnella rubrinervis</name>
    <dbReference type="NCBI Taxonomy" id="2594499"/>
    <lineage>
        <taxon>Eukaryota</taxon>
        <taxon>Viridiplantae</taxon>
        <taxon>Streptophyta</taxon>
        <taxon>Embryophyta</taxon>
        <taxon>Tracheophyta</taxon>
        <taxon>Spermatophyta</taxon>
        <taxon>Magnoliopsida</taxon>
        <taxon>eudicotyledons</taxon>
        <taxon>Gunneridae</taxon>
        <taxon>Pentapetalae</taxon>
        <taxon>rosids</taxon>
        <taxon>fabids</taxon>
        <taxon>Rosales</taxon>
        <taxon>Rhamnaceae</taxon>
        <taxon>rhamnoid group</taxon>
        <taxon>Rhamneae</taxon>
        <taxon>Rhamnella</taxon>
    </lineage>
</organism>
<dbReference type="AlphaFoldDB" id="A0A8K0GV94"/>
<dbReference type="GO" id="GO:0009658">
    <property type="term" value="P:chloroplast organization"/>
    <property type="evidence" value="ECO:0007669"/>
    <property type="project" value="TreeGrafter"/>
</dbReference>
<comment type="caution">
    <text evidence="2">The sequence shown here is derived from an EMBL/GenBank/DDBJ whole genome shotgun (WGS) entry which is preliminary data.</text>
</comment>
<dbReference type="PANTHER" id="PTHR33415">
    <property type="entry name" value="PROTEIN EMBRYO DEFECTIVE 514"/>
    <property type="match status" value="1"/>
</dbReference>
<keyword evidence="3" id="KW-1185">Reference proteome</keyword>
<name>A0A8K0GV94_9ROSA</name>
<dbReference type="EMBL" id="VOIH02000008">
    <property type="protein sequence ID" value="KAF3438956.1"/>
    <property type="molecule type" value="Genomic_DNA"/>
</dbReference>
<evidence type="ECO:0008006" key="4">
    <source>
        <dbReference type="Google" id="ProtNLM"/>
    </source>
</evidence>
<dbReference type="Gene3D" id="3.10.450.40">
    <property type="match status" value="1"/>
</dbReference>
<dbReference type="OrthoDB" id="409625at2759"/>